<evidence type="ECO:0000259" key="7">
    <source>
        <dbReference type="Pfam" id="PF00149"/>
    </source>
</evidence>
<evidence type="ECO:0000313" key="9">
    <source>
        <dbReference type="EMBL" id="GAB1289019.1"/>
    </source>
</evidence>
<feature type="chain" id="PRO_5045712814" evidence="6">
    <location>
        <begin position="19"/>
        <end position="409"/>
    </location>
</feature>
<name>A0ABQ0EPN4_APOSI</name>
<keyword evidence="4" id="KW-0378">Hydrolase</keyword>
<keyword evidence="5" id="KW-0325">Glycoprotein</keyword>
<dbReference type="InterPro" id="IPR017064">
    <property type="entry name" value="ASM-like_Pdiesterase_prd"/>
</dbReference>
<feature type="domain" description="Sphingomyelin phosphodiesterase C-terminal" evidence="8">
    <location>
        <begin position="244"/>
        <end position="381"/>
    </location>
</feature>
<dbReference type="Gene3D" id="3.60.21.10">
    <property type="match status" value="1"/>
</dbReference>
<evidence type="ECO:0000259" key="8">
    <source>
        <dbReference type="Pfam" id="PF19272"/>
    </source>
</evidence>
<dbReference type="InterPro" id="IPR045473">
    <property type="entry name" value="ASM_C"/>
</dbReference>
<comment type="caution">
    <text evidence="9">The sequence shown here is derived from an EMBL/GenBank/DDBJ whole genome shotgun (WGS) entry which is preliminary data.</text>
</comment>
<accession>A0ABQ0EPN4</accession>
<keyword evidence="6" id="KW-0732">Signal</keyword>
<proteinExistence type="inferred from homology"/>
<reference evidence="9 10" key="1">
    <citation type="submission" date="2024-08" db="EMBL/GenBank/DDBJ databases">
        <title>The draft genome of Apodemus speciosus.</title>
        <authorList>
            <person name="Nabeshima K."/>
            <person name="Suzuki S."/>
            <person name="Onuma M."/>
        </authorList>
    </citation>
    <scope>NUCLEOTIDE SEQUENCE [LARGE SCALE GENOMIC DNA]</scope>
    <source>
        <strain evidence="9">IB14-021</strain>
    </source>
</reference>
<evidence type="ECO:0000256" key="5">
    <source>
        <dbReference type="ARBA" id="ARBA00023180"/>
    </source>
</evidence>
<dbReference type="EMBL" id="BAAFST010000004">
    <property type="protein sequence ID" value="GAB1289019.1"/>
    <property type="molecule type" value="Genomic_DNA"/>
</dbReference>
<evidence type="ECO:0000256" key="6">
    <source>
        <dbReference type="SAM" id="SignalP"/>
    </source>
</evidence>
<protein>
    <submittedName>
        <fullName evidence="9">Acid sphingomyelinase-like phosphodiesterase 3b</fullName>
    </submittedName>
</protein>
<dbReference type="Pfam" id="PF19272">
    <property type="entry name" value="ASMase_C"/>
    <property type="match status" value="1"/>
</dbReference>
<dbReference type="SUPFAM" id="SSF56300">
    <property type="entry name" value="Metallo-dependent phosphatases"/>
    <property type="match status" value="1"/>
</dbReference>
<dbReference type="Proteomes" id="UP001623349">
    <property type="component" value="Unassembled WGS sequence"/>
</dbReference>
<evidence type="ECO:0000256" key="2">
    <source>
        <dbReference type="ARBA" id="ARBA00008234"/>
    </source>
</evidence>
<keyword evidence="10" id="KW-1185">Reference proteome</keyword>
<keyword evidence="3" id="KW-0964">Secreted</keyword>
<evidence type="ECO:0000313" key="10">
    <source>
        <dbReference type="Proteomes" id="UP001623349"/>
    </source>
</evidence>
<dbReference type="InterPro" id="IPR004843">
    <property type="entry name" value="Calcineurin-like_PHP"/>
</dbReference>
<feature type="signal peptide" evidence="6">
    <location>
        <begin position="1"/>
        <end position="18"/>
    </location>
</feature>
<dbReference type="PANTHER" id="PTHR10340:SF25">
    <property type="entry name" value="ACID SPHINGOMYELINASE-LIKE PHOSPHODIESTERASE 3B"/>
    <property type="match status" value="1"/>
</dbReference>
<comment type="subcellular location">
    <subcellularLocation>
        <location evidence="1">Secreted</location>
    </subcellularLocation>
</comment>
<evidence type="ECO:0000256" key="4">
    <source>
        <dbReference type="ARBA" id="ARBA00022801"/>
    </source>
</evidence>
<comment type="similarity">
    <text evidence="2">Belongs to the acid sphingomyelinase family.</text>
</comment>
<evidence type="ECO:0000256" key="3">
    <source>
        <dbReference type="ARBA" id="ARBA00022525"/>
    </source>
</evidence>
<organism evidence="9 10">
    <name type="scientific">Apodemus speciosus</name>
    <name type="common">Large Japanese field mouse</name>
    <dbReference type="NCBI Taxonomy" id="105296"/>
    <lineage>
        <taxon>Eukaryota</taxon>
        <taxon>Metazoa</taxon>
        <taxon>Chordata</taxon>
        <taxon>Craniata</taxon>
        <taxon>Vertebrata</taxon>
        <taxon>Euteleostomi</taxon>
        <taxon>Mammalia</taxon>
        <taxon>Eutheria</taxon>
        <taxon>Euarchontoglires</taxon>
        <taxon>Glires</taxon>
        <taxon>Rodentia</taxon>
        <taxon>Myomorpha</taxon>
        <taxon>Muroidea</taxon>
        <taxon>Muridae</taxon>
        <taxon>Murinae</taxon>
        <taxon>Apodemus</taxon>
    </lineage>
</organism>
<dbReference type="PANTHER" id="PTHR10340">
    <property type="entry name" value="SPHINGOMYELIN PHOSPHODIESTERASE"/>
    <property type="match status" value="1"/>
</dbReference>
<gene>
    <name evidence="9" type="ORF">APTSU1_000424900</name>
</gene>
<sequence length="409" mass="46083">MTPLAWLIFLVSWGVAGAELGRFWHISDLHLDPNYTGASKDPSRCAPQLAPQPVLNAGPWGDYLCDSPWTSFSDRDTKVYAALGNHDFHPKNQFPAQGNSIMIRWQNCGDPGLATNPTLQREVPSILEKLLSGPSRAGRSCGPQHQSLLQQQRADRWHGRPGQQFQWLGDVLNNASRDGEMVYIIGHVPPGFFEKTQNKAWFRESFNEEYLKVIQKHHRVVAGQFFGHHHTDSFRMFYDSTGAPISVMFLTPGVTPWKTTLPGVVDGANNPGIRIFEYDRATLSLKDMVTYFLNLRQANVQETPLWEQEYRLTEAYQVPDASASSMHVALTRIASEPDVLQRYYIYNSVSYNHVTCEDICRLEHVCAIQQVAFSTYATCLHGLGAKLVPSFLLTLTLLPSLHMLDVLPL</sequence>
<dbReference type="Pfam" id="PF00149">
    <property type="entry name" value="Metallophos"/>
    <property type="match status" value="1"/>
</dbReference>
<dbReference type="InterPro" id="IPR029052">
    <property type="entry name" value="Metallo-depent_PP-like"/>
</dbReference>
<dbReference type="PIRSF" id="PIRSF036767">
    <property type="entry name" value="ASM-like_PDE"/>
    <property type="match status" value="1"/>
</dbReference>
<feature type="domain" description="Calcineurin-like phosphoesterase" evidence="7">
    <location>
        <begin position="22"/>
        <end position="231"/>
    </location>
</feature>
<evidence type="ECO:0000256" key="1">
    <source>
        <dbReference type="ARBA" id="ARBA00004613"/>
    </source>
</evidence>